<dbReference type="Pfam" id="PF13041">
    <property type="entry name" value="PPR_2"/>
    <property type="match status" value="2"/>
</dbReference>
<evidence type="ECO:0000313" key="3">
    <source>
        <dbReference type="EMBL" id="RAL43011.1"/>
    </source>
</evidence>
<dbReference type="SUPFAM" id="SSF48452">
    <property type="entry name" value="TPR-like"/>
    <property type="match status" value="1"/>
</dbReference>
<protein>
    <recommendedName>
        <fullName evidence="5">Pentatricopeptide repeat-containing protein</fullName>
    </recommendedName>
</protein>
<dbReference type="GO" id="GO:0009451">
    <property type="term" value="P:RNA modification"/>
    <property type="evidence" value="ECO:0007669"/>
    <property type="project" value="InterPro"/>
</dbReference>
<evidence type="ECO:0000256" key="2">
    <source>
        <dbReference type="PROSITE-ProRule" id="PRU00708"/>
    </source>
</evidence>
<comment type="caution">
    <text evidence="3">The sequence shown here is derived from an EMBL/GenBank/DDBJ whole genome shotgun (WGS) entry which is preliminary data.</text>
</comment>
<dbReference type="PANTHER" id="PTHR47926:SF371">
    <property type="entry name" value="TETRATRICOPEPTIDE REPEAT-LIKE SUPERFAMILY PROTEIN"/>
    <property type="match status" value="1"/>
</dbReference>
<feature type="repeat" description="PPR" evidence="2">
    <location>
        <begin position="388"/>
        <end position="422"/>
    </location>
</feature>
<gene>
    <name evidence="3" type="ORF">DM860_009793</name>
</gene>
<dbReference type="EMBL" id="NQVE01000161">
    <property type="protein sequence ID" value="RAL43011.1"/>
    <property type="molecule type" value="Genomic_DNA"/>
</dbReference>
<dbReference type="Gene3D" id="1.25.40.10">
    <property type="entry name" value="Tetratricopeptide repeat domain"/>
    <property type="match status" value="4"/>
</dbReference>
<sequence length="616" mass="69170">MFGGKGANLSLPKVGEVAMNFASKPPQRPEGKFISLLRMCNTPSNLKHIQTQITVHGLGRDEDTIPVFLLKCFDLNQISTARQLFDHISYPSYSLWNAMFKGYLQKNHYREVLVLFHRMWSTGDKPSCYTFSIILKSCGKLSALIEGEEVHCVVFKTGLRSNTFVGTTLIDLYSRTGKIKCAHTVFCEMVLKNVVTWTSMINGFVENDDLATARRLFDLAPERDVVLWNTMIVAYIASRDMKEARKLFNAMPNKDLMSHNTLLNGYAKSGNVDECEKLFGAMQERNIFSWNGLIGGYAHKGHFVDVLSVFKRMLTESDVQPNDATLVNVLSACARLGALDMGKWVHTYAKNIGYLGNIYVGNGLVDMYAKCGAIENALDVFRSMADKDLISWNTIINGVAVHGQAVDALNLFSQMREAGVRPDGITFIGVLCACSHMGLVPEAFEYFQSMTREYSIVPQIEHYGCMVDLLGRAGHFKQAVEFVQKMPVPPDNVIWTALLGACRIHKKIDVAVLALEKLIELDPNNPANHVMLSNIYGDARRWNDVAKQKVAMRDTGFKKVPGYSSIEIGDEVAEFYCFDERHPDARAIYEALKTLMEISMSHDNLFDLWKLVNGPW</sequence>
<dbReference type="InterPro" id="IPR046848">
    <property type="entry name" value="E_motif"/>
</dbReference>
<keyword evidence="4" id="KW-1185">Reference proteome</keyword>
<name>A0A328DFK2_9ASTE</name>
<dbReference type="Pfam" id="PF01535">
    <property type="entry name" value="PPR"/>
    <property type="match status" value="7"/>
</dbReference>
<proteinExistence type="predicted"/>
<dbReference type="GO" id="GO:0048731">
    <property type="term" value="P:system development"/>
    <property type="evidence" value="ECO:0007669"/>
    <property type="project" value="UniProtKB-ARBA"/>
</dbReference>
<dbReference type="AlphaFoldDB" id="A0A328DFK2"/>
<dbReference type="InterPro" id="IPR002885">
    <property type="entry name" value="PPR_rpt"/>
</dbReference>
<accession>A0A328DFK2</accession>
<dbReference type="FunFam" id="1.25.40.10:FF:000184">
    <property type="entry name" value="Pentatricopeptide repeat-containing protein, chloroplastic"/>
    <property type="match status" value="1"/>
</dbReference>
<feature type="repeat" description="PPR" evidence="2">
    <location>
        <begin position="255"/>
        <end position="289"/>
    </location>
</feature>
<evidence type="ECO:0008006" key="5">
    <source>
        <dbReference type="Google" id="ProtNLM"/>
    </source>
</evidence>
<organism evidence="3 4">
    <name type="scientific">Cuscuta australis</name>
    <dbReference type="NCBI Taxonomy" id="267555"/>
    <lineage>
        <taxon>Eukaryota</taxon>
        <taxon>Viridiplantae</taxon>
        <taxon>Streptophyta</taxon>
        <taxon>Embryophyta</taxon>
        <taxon>Tracheophyta</taxon>
        <taxon>Spermatophyta</taxon>
        <taxon>Magnoliopsida</taxon>
        <taxon>eudicotyledons</taxon>
        <taxon>Gunneridae</taxon>
        <taxon>Pentapetalae</taxon>
        <taxon>asterids</taxon>
        <taxon>lamiids</taxon>
        <taxon>Solanales</taxon>
        <taxon>Convolvulaceae</taxon>
        <taxon>Cuscuteae</taxon>
        <taxon>Cuscuta</taxon>
        <taxon>Cuscuta subgen. Grammica</taxon>
        <taxon>Cuscuta sect. Cleistogrammica</taxon>
    </lineage>
</organism>
<dbReference type="InterPro" id="IPR011990">
    <property type="entry name" value="TPR-like_helical_dom_sf"/>
</dbReference>
<keyword evidence="1" id="KW-0677">Repeat</keyword>
<feature type="repeat" description="PPR" evidence="2">
    <location>
        <begin position="193"/>
        <end position="227"/>
    </location>
</feature>
<dbReference type="FunFam" id="1.25.40.10:FF:000125">
    <property type="entry name" value="Pentatricopeptide repeat-containing protein"/>
    <property type="match status" value="1"/>
</dbReference>
<dbReference type="NCBIfam" id="TIGR00756">
    <property type="entry name" value="PPR"/>
    <property type="match status" value="6"/>
</dbReference>
<dbReference type="PANTHER" id="PTHR47926">
    <property type="entry name" value="PENTATRICOPEPTIDE REPEAT-CONTAINING PROTEIN"/>
    <property type="match status" value="1"/>
</dbReference>
<dbReference type="PROSITE" id="PS51375">
    <property type="entry name" value="PPR"/>
    <property type="match status" value="4"/>
</dbReference>
<reference evidence="3 4" key="1">
    <citation type="submission" date="2018-06" db="EMBL/GenBank/DDBJ databases">
        <title>The Genome of Cuscuta australis (Dodder) Provides Insight into the Evolution of Plant Parasitism.</title>
        <authorList>
            <person name="Liu H."/>
        </authorList>
    </citation>
    <scope>NUCLEOTIDE SEQUENCE [LARGE SCALE GENOMIC DNA]</scope>
    <source>
        <strain evidence="4">cv. Yunnan</strain>
        <tissue evidence="3">Vines</tissue>
    </source>
</reference>
<evidence type="ECO:0000256" key="1">
    <source>
        <dbReference type="ARBA" id="ARBA00022737"/>
    </source>
</evidence>
<feature type="repeat" description="PPR" evidence="2">
    <location>
        <begin position="92"/>
        <end position="126"/>
    </location>
</feature>
<dbReference type="InterPro" id="IPR046960">
    <property type="entry name" value="PPR_At4g14850-like_plant"/>
</dbReference>
<dbReference type="Pfam" id="PF20431">
    <property type="entry name" value="E_motif"/>
    <property type="match status" value="1"/>
</dbReference>
<dbReference type="Proteomes" id="UP000249390">
    <property type="component" value="Unassembled WGS sequence"/>
</dbReference>
<evidence type="ECO:0000313" key="4">
    <source>
        <dbReference type="Proteomes" id="UP000249390"/>
    </source>
</evidence>
<dbReference type="GO" id="GO:0003723">
    <property type="term" value="F:RNA binding"/>
    <property type="evidence" value="ECO:0007669"/>
    <property type="project" value="InterPro"/>
</dbReference>